<keyword evidence="2" id="KW-1185">Reference proteome</keyword>
<proteinExistence type="predicted"/>
<reference evidence="1 2" key="1">
    <citation type="submission" date="2016-09" db="EMBL/GenBank/DDBJ databases">
        <authorList>
            <person name="Capua I."/>
            <person name="De Benedictis P."/>
            <person name="Joannis T."/>
            <person name="Lombin L.H."/>
            <person name="Cattoli G."/>
        </authorList>
    </citation>
    <scope>NUCLEOTIDE SEQUENCE [LARGE SCALE GENOMIC DNA]</scope>
    <source>
        <strain evidence="1 2">A7P-90m</strain>
    </source>
</reference>
<evidence type="ECO:0000313" key="1">
    <source>
        <dbReference type="EMBL" id="SDD13727.1"/>
    </source>
</evidence>
<evidence type="ECO:0008006" key="3">
    <source>
        <dbReference type="Google" id="ProtNLM"/>
    </source>
</evidence>
<sequence>MKNSLVRNLGLAFIAVSLVSFSSCKSHKDVIKPTDEMKEVVTPCGDEEFHSDAKFFRGSGIGNSQDQATAKSKANLDAARNLAASINRTLKSVTDRYTNERQIGENSEFEQKFEDMTRDVVNQEMNNVSTVCAKTYQDPKDKKYKVYMALEVAKDELLNNIKDKISKDQKLQLDYDKQKFENIFNEEMEKLSNERK</sequence>
<accession>A0A1G6SC61</accession>
<dbReference type="STRING" id="1640674.SAMN05216323_109011"/>
<dbReference type="EMBL" id="FMYP01000090">
    <property type="protein sequence ID" value="SDD13727.1"/>
    <property type="molecule type" value="Genomic_DNA"/>
</dbReference>
<dbReference type="PROSITE" id="PS51257">
    <property type="entry name" value="PROKAR_LIPOPROTEIN"/>
    <property type="match status" value="1"/>
</dbReference>
<name>A0A1G6SC61_9BACT</name>
<dbReference type="OrthoDB" id="1467026at2"/>
<organism evidence="1 2">
    <name type="scientific">Williamwhitmania taraxaci</name>
    <dbReference type="NCBI Taxonomy" id="1640674"/>
    <lineage>
        <taxon>Bacteria</taxon>
        <taxon>Pseudomonadati</taxon>
        <taxon>Bacteroidota</taxon>
        <taxon>Bacteroidia</taxon>
        <taxon>Bacteroidales</taxon>
        <taxon>Williamwhitmaniaceae</taxon>
        <taxon>Williamwhitmania</taxon>
    </lineage>
</organism>
<evidence type="ECO:0000313" key="2">
    <source>
        <dbReference type="Proteomes" id="UP000199452"/>
    </source>
</evidence>
<dbReference type="RefSeq" id="WP_092440784.1">
    <property type="nucleotide sequence ID" value="NZ_FMYP01000090.1"/>
</dbReference>
<gene>
    <name evidence="1" type="ORF">SAMN05216323_109011</name>
</gene>
<protein>
    <recommendedName>
        <fullName evidence="3">LPP20 lipoprotein</fullName>
    </recommendedName>
</protein>
<dbReference type="Proteomes" id="UP000199452">
    <property type="component" value="Unassembled WGS sequence"/>
</dbReference>
<dbReference type="AlphaFoldDB" id="A0A1G6SC61"/>